<gene>
    <name evidence="1" type="ORF">FHS29_002626</name>
</gene>
<dbReference type="SUPFAM" id="SSF53335">
    <property type="entry name" value="S-adenosyl-L-methionine-dependent methyltransferases"/>
    <property type="match status" value="1"/>
</dbReference>
<dbReference type="InterPro" id="IPR029063">
    <property type="entry name" value="SAM-dependent_MTases_sf"/>
</dbReference>
<dbReference type="EMBL" id="JACHJN010000003">
    <property type="protein sequence ID" value="MBB5956045.1"/>
    <property type="molecule type" value="Genomic_DNA"/>
</dbReference>
<accession>A0A841CJ58</accession>
<organism evidence="1 2">
    <name type="scientific">Saccharothrix tamanrassetensis</name>
    <dbReference type="NCBI Taxonomy" id="1051531"/>
    <lineage>
        <taxon>Bacteria</taxon>
        <taxon>Bacillati</taxon>
        <taxon>Actinomycetota</taxon>
        <taxon>Actinomycetes</taxon>
        <taxon>Pseudonocardiales</taxon>
        <taxon>Pseudonocardiaceae</taxon>
        <taxon>Saccharothrix</taxon>
    </lineage>
</organism>
<evidence type="ECO:0008006" key="3">
    <source>
        <dbReference type="Google" id="ProtNLM"/>
    </source>
</evidence>
<dbReference type="Gene3D" id="2.20.130.10">
    <property type="entry name" value="CAC2371-like domains"/>
    <property type="match status" value="1"/>
</dbReference>
<dbReference type="Gene3D" id="3.40.50.150">
    <property type="entry name" value="Vaccinia Virus protein VP39"/>
    <property type="match status" value="1"/>
</dbReference>
<evidence type="ECO:0000313" key="2">
    <source>
        <dbReference type="Proteomes" id="UP000547510"/>
    </source>
</evidence>
<proteinExistence type="predicted"/>
<dbReference type="Proteomes" id="UP000547510">
    <property type="component" value="Unassembled WGS sequence"/>
</dbReference>
<evidence type="ECO:0000313" key="1">
    <source>
        <dbReference type="EMBL" id="MBB5956045.1"/>
    </source>
</evidence>
<sequence length="147" mass="16282">MTGHAFQVFVTDDELRSALHAVRAALTDDGRFVFETRNPAARAWEQWTPDNATEITAAPDTRVRVEHEVHEVVGELVRFTQTYTSPDWPEPEVSWSTLRFLDLPGLATFLADAGLGIARQSGDWDGGPLTPTSPEIITVAVPRVTLR</sequence>
<keyword evidence="2" id="KW-1185">Reference proteome</keyword>
<name>A0A841CJ58_9PSEU</name>
<dbReference type="RefSeq" id="WP_246440175.1">
    <property type="nucleotide sequence ID" value="NZ_JACHJN010000003.1"/>
</dbReference>
<comment type="caution">
    <text evidence="1">The sequence shown here is derived from an EMBL/GenBank/DDBJ whole genome shotgun (WGS) entry which is preliminary data.</text>
</comment>
<dbReference type="AlphaFoldDB" id="A0A841CJ58"/>
<protein>
    <recommendedName>
        <fullName evidence="3">Methyltransferase</fullName>
    </recommendedName>
</protein>
<reference evidence="1 2" key="1">
    <citation type="submission" date="2020-08" db="EMBL/GenBank/DDBJ databases">
        <title>Genomic Encyclopedia of Type Strains, Phase III (KMG-III): the genomes of soil and plant-associated and newly described type strains.</title>
        <authorList>
            <person name="Whitman W."/>
        </authorList>
    </citation>
    <scope>NUCLEOTIDE SEQUENCE [LARGE SCALE GENOMIC DNA]</scope>
    <source>
        <strain evidence="1 2">CECT 8640</strain>
    </source>
</reference>